<evidence type="ECO:0000313" key="8">
    <source>
        <dbReference type="EMBL" id="MDA2809248.1"/>
    </source>
</evidence>
<reference evidence="8 9" key="1">
    <citation type="submission" date="2023-01" db="EMBL/GenBank/DDBJ databases">
        <title>Draft genome sequence of Nocardiopsis sp. RSe5-2 isolated from halophytes.</title>
        <authorList>
            <person name="Duangmal K."/>
            <person name="Chantavorakit T."/>
        </authorList>
    </citation>
    <scope>NUCLEOTIDE SEQUENCE [LARGE SCALE GENOMIC DNA]</scope>
    <source>
        <strain evidence="8 9">RSe5-2</strain>
    </source>
</reference>
<dbReference type="InterPro" id="IPR036388">
    <property type="entry name" value="WH-like_DNA-bd_sf"/>
</dbReference>
<dbReference type="Pfam" id="PF04542">
    <property type="entry name" value="Sigma70_r2"/>
    <property type="match status" value="1"/>
</dbReference>
<dbReference type="InterPro" id="IPR014284">
    <property type="entry name" value="RNA_pol_sigma-70_dom"/>
</dbReference>
<dbReference type="RefSeq" id="WP_270683162.1">
    <property type="nucleotide sequence ID" value="NZ_JAQFWQ010000002.1"/>
</dbReference>
<dbReference type="Pfam" id="PF04545">
    <property type="entry name" value="Sigma70_r4"/>
    <property type="match status" value="1"/>
</dbReference>
<evidence type="ECO:0000313" key="9">
    <source>
        <dbReference type="Proteomes" id="UP001527866"/>
    </source>
</evidence>
<dbReference type="PANTHER" id="PTHR43133:SF52">
    <property type="entry name" value="ECF RNA POLYMERASE SIGMA FACTOR SIGL"/>
    <property type="match status" value="1"/>
</dbReference>
<evidence type="ECO:0000256" key="4">
    <source>
        <dbReference type="ARBA" id="ARBA00023125"/>
    </source>
</evidence>
<dbReference type="InterPro" id="IPR007627">
    <property type="entry name" value="RNA_pol_sigma70_r2"/>
</dbReference>
<keyword evidence="5" id="KW-0804">Transcription</keyword>
<proteinExistence type="inferred from homology"/>
<organism evidence="8 9">
    <name type="scientific">Nocardiopsis endophytica</name>
    <dbReference type="NCBI Taxonomy" id="3018445"/>
    <lineage>
        <taxon>Bacteria</taxon>
        <taxon>Bacillati</taxon>
        <taxon>Actinomycetota</taxon>
        <taxon>Actinomycetes</taxon>
        <taxon>Streptosporangiales</taxon>
        <taxon>Nocardiopsidaceae</taxon>
        <taxon>Nocardiopsis</taxon>
    </lineage>
</organism>
<evidence type="ECO:0000259" key="7">
    <source>
        <dbReference type="Pfam" id="PF04545"/>
    </source>
</evidence>
<dbReference type="PANTHER" id="PTHR43133">
    <property type="entry name" value="RNA POLYMERASE ECF-TYPE SIGMA FACTO"/>
    <property type="match status" value="1"/>
</dbReference>
<dbReference type="Proteomes" id="UP001527866">
    <property type="component" value="Unassembled WGS sequence"/>
</dbReference>
<feature type="domain" description="RNA polymerase sigma-70 region 4" evidence="7">
    <location>
        <begin position="130"/>
        <end position="177"/>
    </location>
</feature>
<evidence type="ECO:0000256" key="1">
    <source>
        <dbReference type="ARBA" id="ARBA00010641"/>
    </source>
</evidence>
<evidence type="ECO:0000256" key="3">
    <source>
        <dbReference type="ARBA" id="ARBA00023082"/>
    </source>
</evidence>
<comment type="caution">
    <text evidence="8">The sequence shown here is derived from an EMBL/GenBank/DDBJ whole genome shotgun (WGS) entry which is preliminary data.</text>
</comment>
<dbReference type="InterPro" id="IPR007630">
    <property type="entry name" value="RNA_pol_sigma70_r4"/>
</dbReference>
<dbReference type="SUPFAM" id="SSF88946">
    <property type="entry name" value="Sigma2 domain of RNA polymerase sigma factors"/>
    <property type="match status" value="1"/>
</dbReference>
<sequence>MRGSAGPGGGAGADGPAAGGRGDELVALLYREFRAPLLRNVRLLTGGDEQWAEDVFQEAALRAWRRADGLSRERGELWAWMMTVSRRIVIDDRRQRGTRPVEVEAGRGEDPAVPDASEPTLSALVLAQVLPGLADHHREALVLVYLRDRSVGEAAEELGVPPGTVKSRLHYGLRALRDALRR</sequence>
<evidence type="ECO:0000259" key="6">
    <source>
        <dbReference type="Pfam" id="PF04542"/>
    </source>
</evidence>
<dbReference type="Gene3D" id="1.10.1740.10">
    <property type="match status" value="1"/>
</dbReference>
<dbReference type="EMBL" id="JAQFWQ010000002">
    <property type="protein sequence ID" value="MDA2809248.1"/>
    <property type="molecule type" value="Genomic_DNA"/>
</dbReference>
<feature type="domain" description="RNA polymerase sigma-70 region 2" evidence="6">
    <location>
        <begin position="29"/>
        <end position="97"/>
    </location>
</feature>
<evidence type="ECO:0000256" key="2">
    <source>
        <dbReference type="ARBA" id="ARBA00023015"/>
    </source>
</evidence>
<gene>
    <name evidence="8" type="ORF">O4J56_01240</name>
</gene>
<dbReference type="NCBIfam" id="TIGR02937">
    <property type="entry name" value="sigma70-ECF"/>
    <property type="match status" value="1"/>
</dbReference>
<dbReference type="InterPro" id="IPR013324">
    <property type="entry name" value="RNA_pol_sigma_r3/r4-like"/>
</dbReference>
<name>A0ABT4TX24_9ACTN</name>
<keyword evidence="3" id="KW-0731">Sigma factor</keyword>
<dbReference type="Gene3D" id="1.10.10.10">
    <property type="entry name" value="Winged helix-like DNA-binding domain superfamily/Winged helix DNA-binding domain"/>
    <property type="match status" value="1"/>
</dbReference>
<dbReference type="CDD" id="cd06171">
    <property type="entry name" value="Sigma70_r4"/>
    <property type="match status" value="1"/>
</dbReference>
<keyword evidence="2" id="KW-0805">Transcription regulation</keyword>
<evidence type="ECO:0000256" key="5">
    <source>
        <dbReference type="ARBA" id="ARBA00023163"/>
    </source>
</evidence>
<keyword evidence="4" id="KW-0238">DNA-binding</keyword>
<accession>A0ABT4TX24</accession>
<dbReference type="InterPro" id="IPR039425">
    <property type="entry name" value="RNA_pol_sigma-70-like"/>
</dbReference>
<keyword evidence="9" id="KW-1185">Reference proteome</keyword>
<dbReference type="SUPFAM" id="SSF88659">
    <property type="entry name" value="Sigma3 and sigma4 domains of RNA polymerase sigma factors"/>
    <property type="match status" value="1"/>
</dbReference>
<comment type="similarity">
    <text evidence="1">Belongs to the sigma-70 factor family. ECF subfamily.</text>
</comment>
<dbReference type="InterPro" id="IPR013325">
    <property type="entry name" value="RNA_pol_sigma_r2"/>
</dbReference>
<protein>
    <submittedName>
        <fullName evidence="8">Sigma-70 family RNA polymerase sigma factor</fullName>
    </submittedName>
</protein>